<gene>
    <name evidence="1" type="ORF">ASZ90_007849</name>
</gene>
<evidence type="ECO:0008006" key="2">
    <source>
        <dbReference type="Google" id="ProtNLM"/>
    </source>
</evidence>
<dbReference type="AlphaFoldDB" id="A0A0W8FNR6"/>
<protein>
    <recommendedName>
        <fullName evidence="2">DUF2635 domain-containing protein</fullName>
    </recommendedName>
</protein>
<evidence type="ECO:0000313" key="1">
    <source>
        <dbReference type="EMBL" id="KUG22370.1"/>
    </source>
</evidence>
<reference evidence="1" key="1">
    <citation type="journal article" date="2015" name="Proc. Natl. Acad. Sci. U.S.A.">
        <title>Networks of energetic and metabolic interactions define dynamics in microbial communities.</title>
        <authorList>
            <person name="Embree M."/>
            <person name="Liu J.K."/>
            <person name="Al-Bassam M.M."/>
            <person name="Zengler K."/>
        </authorList>
    </citation>
    <scope>NUCLEOTIDE SEQUENCE</scope>
</reference>
<sequence length="62" mass="7236">MLVQAKPGTRCPKEGKPREYITEEAVDVPDTTYYRRLIAEGSLIETQNKKTVKREERKVKEQ</sequence>
<dbReference type="EMBL" id="LNQE01000973">
    <property type="protein sequence ID" value="KUG22370.1"/>
    <property type="molecule type" value="Genomic_DNA"/>
</dbReference>
<dbReference type="InterPro" id="IPR024400">
    <property type="entry name" value="DUF2635"/>
</dbReference>
<dbReference type="Pfam" id="PF10948">
    <property type="entry name" value="DUF2635"/>
    <property type="match status" value="1"/>
</dbReference>
<name>A0A0W8FNR6_9ZZZZ</name>
<accession>A0A0W8FNR6</accession>
<comment type="caution">
    <text evidence="1">The sequence shown here is derived from an EMBL/GenBank/DDBJ whole genome shotgun (WGS) entry which is preliminary data.</text>
</comment>
<organism evidence="1">
    <name type="scientific">hydrocarbon metagenome</name>
    <dbReference type="NCBI Taxonomy" id="938273"/>
    <lineage>
        <taxon>unclassified sequences</taxon>
        <taxon>metagenomes</taxon>
        <taxon>ecological metagenomes</taxon>
    </lineage>
</organism>
<proteinExistence type="predicted"/>